<name>A0A2W1NE42_9FLAO</name>
<evidence type="ECO:0000313" key="14">
    <source>
        <dbReference type="EMBL" id="PZE16336.1"/>
    </source>
</evidence>
<sequence>MDLSKEELKQYSRHIKLKEIGLIGQLKLKAAKVLVIGAGGLGSPILQYLAAAGIGTLAVIDGDVVDQSNLQRQVLYTHHDIGVFKVNAAKEKLQALNPYIKIITYPFELDNKNAIELFKAYDIIVDGSDNFPTRYLVNDAAVIANKPLVFGSIYKFEGQVSVFNYKNGPTYRCIFPTPPLADSVPNCAEVGVLGVLPGMIGNFQANEVLKILLDIGEVLSGKILTYNTLTNKQFVIKFDKNPEINVTALQTNYQEFCGIVTEEHELSYPMIKNKLDEYLLIDVREDWEHADFNIGGINISLYELEKEFAQINTDKPILLYCESGNRSNTGKQFLDHLLKDIKVYTLKGGIQTL</sequence>
<dbReference type="Pfam" id="PF00899">
    <property type="entry name" value="ThiF"/>
    <property type="match status" value="1"/>
</dbReference>
<evidence type="ECO:0000256" key="11">
    <source>
        <dbReference type="ARBA" id="ARBA00075328"/>
    </source>
</evidence>
<evidence type="ECO:0000256" key="7">
    <source>
        <dbReference type="ARBA" id="ARBA00063809"/>
    </source>
</evidence>
<evidence type="ECO:0000256" key="2">
    <source>
        <dbReference type="ARBA" id="ARBA00022679"/>
    </source>
</evidence>
<keyword evidence="4" id="KW-0067">ATP-binding</keyword>
<dbReference type="InterPro" id="IPR001763">
    <property type="entry name" value="Rhodanese-like_dom"/>
</dbReference>
<comment type="similarity">
    <text evidence="1">Belongs to the HesA/MoeB/ThiF family.</text>
</comment>
<dbReference type="Proteomes" id="UP000249248">
    <property type="component" value="Unassembled WGS sequence"/>
</dbReference>
<evidence type="ECO:0000256" key="9">
    <source>
        <dbReference type="ARBA" id="ARBA00073635"/>
    </source>
</evidence>
<dbReference type="RefSeq" id="WP_111064034.1">
    <property type="nucleotide sequence ID" value="NZ_JBHUCU010000006.1"/>
</dbReference>
<comment type="function">
    <text evidence="6">Catalyzes the adenylation by ATP of the carboxyl group of the C-terminal glycine of sulfur carrier protein MoaD.</text>
</comment>
<reference evidence="14 15" key="1">
    <citation type="submission" date="2018-06" db="EMBL/GenBank/DDBJ databases">
        <title>The draft genome sequence of Crocinitomix sp. SM1701.</title>
        <authorList>
            <person name="Zhang X."/>
        </authorList>
    </citation>
    <scope>NUCLEOTIDE SEQUENCE [LARGE SCALE GENOMIC DNA]</scope>
    <source>
        <strain evidence="14 15">SM1701</strain>
    </source>
</reference>
<comment type="catalytic activity">
    <reaction evidence="5">
        <text>[molybdopterin-synthase sulfur-carrier protein]-C-terminal Gly-Gly + ATP + H(+) = [molybdopterin-synthase sulfur-carrier protein]-C-terminal Gly-Gly-AMP + diphosphate</text>
        <dbReference type="Rhea" id="RHEA:43616"/>
        <dbReference type="Rhea" id="RHEA-COMP:12159"/>
        <dbReference type="Rhea" id="RHEA-COMP:12202"/>
        <dbReference type="ChEBI" id="CHEBI:15378"/>
        <dbReference type="ChEBI" id="CHEBI:30616"/>
        <dbReference type="ChEBI" id="CHEBI:33019"/>
        <dbReference type="ChEBI" id="CHEBI:90618"/>
        <dbReference type="ChEBI" id="CHEBI:90778"/>
        <dbReference type="EC" id="2.7.7.80"/>
    </reaction>
</comment>
<evidence type="ECO:0000256" key="6">
    <source>
        <dbReference type="ARBA" id="ARBA00055169"/>
    </source>
</evidence>
<dbReference type="CDD" id="cd00158">
    <property type="entry name" value="RHOD"/>
    <property type="match status" value="1"/>
</dbReference>
<gene>
    <name evidence="14" type="ORF">DNU06_13565</name>
</gene>
<dbReference type="GO" id="GO:0004792">
    <property type="term" value="F:thiosulfate-cyanide sulfurtransferase activity"/>
    <property type="evidence" value="ECO:0007669"/>
    <property type="project" value="TreeGrafter"/>
</dbReference>
<dbReference type="GO" id="GO:0008146">
    <property type="term" value="F:sulfotransferase activity"/>
    <property type="evidence" value="ECO:0007669"/>
    <property type="project" value="TreeGrafter"/>
</dbReference>
<comment type="caution">
    <text evidence="14">The sequence shown here is derived from an EMBL/GenBank/DDBJ whole genome shotgun (WGS) entry which is preliminary data.</text>
</comment>
<dbReference type="EMBL" id="QKSB01000009">
    <property type="protein sequence ID" value="PZE16336.1"/>
    <property type="molecule type" value="Genomic_DNA"/>
</dbReference>
<dbReference type="GO" id="GO:0005829">
    <property type="term" value="C:cytosol"/>
    <property type="evidence" value="ECO:0007669"/>
    <property type="project" value="TreeGrafter"/>
</dbReference>
<dbReference type="AlphaFoldDB" id="A0A2W1NE42"/>
<evidence type="ECO:0000256" key="3">
    <source>
        <dbReference type="ARBA" id="ARBA00022741"/>
    </source>
</evidence>
<evidence type="ECO:0000259" key="13">
    <source>
        <dbReference type="PROSITE" id="PS50206"/>
    </source>
</evidence>
<dbReference type="InterPro" id="IPR045886">
    <property type="entry name" value="ThiF/MoeB/HesA"/>
</dbReference>
<dbReference type="InterPro" id="IPR000594">
    <property type="entry name" value="ThiF_NAD_FAD-bd"/>
</dbReference>
<organism evidence="14 15">
    <name type="scientific">Putridiphycobacter roseus</name>
    <dbReference type="NCBI Taxonomy" id="2219161"/>
    <lineage>
        <taxon>Bacteria</taxon>
        <taxon>Pseudomonadati</taxon>
        <taxon>Bacteroidota</taxon>
        <taxon>Flavobacteriia</taxon>
        <taxon>Flavobacteriales</taxon>
        <taxon>Crocinitomicaceae</taxon>
        <taxon>Putridiphycobacter</taxon>
    </lineage>
</organism>
<comment type="subunit">
    <text evidence="7">Homodimer. Forms a stable heterotetrameric complex of 2 MoeB and 2 MoaD during adenylation of MoaD.</text>
</comment>
<dbReference type="InterPro" id="IPR036873">
    <property type="entry name" value="Rhodanese-like_dom_sf"/>
</dbReference>
<evidence type="ECO:0000313" key="15">
    <source>
        <dbReference type="Proteomes" id="UP000249248"/>
    </source>
</evidence>
<dbReference type="Gene3D" id="3.40.50.720">
    <property type="entry name" value="NAD(P)-binding Rossmann-like Domain"/>
    <property type="match status" value="1"/>
</dbReference>
<dbReference type="NCBIfam" id="NF004281">
    <property type="entry name" value="PRK05690.1"/>
    <property type="match status" value="1"/>
</dbReference>
<dbReference type="GO" id="GO:0061605">
    <property type="term" value="F:molybdopterin-synthase adenylyltransferase activity"/>
    <property type="evidence" value="ECO:0007669"/>
    <property type="project" value="UniProtKB-EC"/>
</dbReference>
<dbReference type="CDD" id="cd00757">
    <property type="entry name" value="ThiF_MoeB_HesA_family"/>
    <property type="match status" value="1"/>
</dbReference>
<evidence type="ECO:0000256" key="5">
    <source>
        <dbReference type="ARBA" id="ARBA00052218"/>
    </source>
</evidence>
<dbReference type="PROSITE" id="PS50206">
    <property type="entry name" value="RHODANESE_3"/>
    <property type="match status" value="1"/>
</dbReference>
<dbReference type="InterPro" id="IPR035985">
    <property type="entry name" value="Ubiquitin-activating_enz"/>
</dbReference>
<dbReference type="PANTHER" id="PTHR10953">
    <property type="entry name" value="UBIQUITIN-ACTIVATING ENZYME E1"/>
    <property type="match status" value="1"/>
</dbReference>
<dbReference type="GO" id="GO:0005524">
    <property type="term" value="F:ATP binding"/>
    <property type="evidence" value="ECO:0007669"/>
    <property type="project" value="UniProtKB-KW"/>
</dbReference>
<evidence type="ECO:0000256" key="8">
    <source>
        <dbReference type="ARBA" id="ARBA00066884"/>
    </source>
</evidence>
<evidence type="ECO:0000256" key="10">
    <source>
        <dbReference type="ARBA" id="ARBA00075110"/>
    </source>
</evidence>
<keyword evidence="3" id="KW-0547">Nucleotide-binding</keyword>
<dbReference type="FunFam" id="3.40.50.720:FF:000033">
    <property type="entry name" value="Adenylyltransferase and sulfurtransferase MOCS3"/>
    <property type="match status" value="1"/>
</dbReference>
<dbReference type="PANTHER" id="PTHR10953:SF102">
    <property type="entry name" value="ADENYLYLTRANSFERASE AND SULFURTRANSFERASE MOCS3"/>
    <property type="match status" value="1"/>
</dbReference>
<keyword evidence="2" id="KW-0808">Transferase</keyword>
<protein>
    <recommendedName>
        <fullName evidence="9">Molybdopterin-synthase adenylyltransferase</fullName>
        <ecNumber evidence="8">2.7.7.80</ecNumber>
    </recommendedName>
    <alternativeName>
        <fullName evidence="12">MoaD protein adenylase</fullName>
    </alternativeName>
    <alternativeName>
        <fullName evidence="10">Molybdopterin-converting factor subunit 1 adenylase</fullName>
    </alternativeName>
    <alternativeName>
        <fullName evidence="11">Sulfur carrier protein MoaD adenylyltransferase</fullName>
    </alternativeName>
</protein>
<dbReference type="EC" id="2.7.7.80" evidence="8"/>
<proteinExistence type="inferred from homology"/>
<dbReference type="Pfam" id="PF00581">
    <property type="entry name" value="Rhodanese"/>
    <property type="match status" value="1"/>
</dbReference>
<dbReference type="GO" id="GO:0008641">
    <property type="term" value="F:ubiquitin-like modifier activating enzyme activity"/>
    <property type="evidence" value="ECO:0007669"/>
    <property type="project" value="InterPro"/>
</dbReference>
<feature type="domain" description="Rhodanese" evidence="13">
    <location>
        <begin position="274"/>
        <end position="352"/>
    </location>
</feature>
<keyword evidence="15" id="KW-1185">Reference proteome</keyword>
<dbReference type="Gene3D" id="3.40.250.10">
    <property type="entry name" value="Rhodanese-like domain"/>
    <property type="match status" value="1"/>
</dbReference>
<evidence type="ECO:0000256" key="1">
    <source>
        <dbReference type="ARBA" id="ARBA00009919"/>
    </source>
</evidence>
<dbReference type="SUPFAM" id="SSF69572">
    <property type="entry name" value="Activating enzymes of the ubiquitin-like proteins"/>
    <property type="match status" value="1"/>
</dbReference>
<accession>A0A2W1NE42</accession>
<evidence type="ECO:0000256" key="12">
    <source>
        <dbReference type="ARBA" id="ARBA00078531"/>
    </source>
</evidence>
<evidence type="ECO:0000256" key="4">
    <source>
        <dbReference type="ARBA" id="ARBA00022840"/>
    </source>
</evidence>
<dbReference type="OrthoDB" id="9804286at2"/>